<sequence>MAVFPVPRTLASRLLARTTRSFTRPSPVNPLLRVVCNSSANKSGDGRRGDWSDLTLFYKDARTYATATKKPAGKPKAHVGRAAAGKKKATPKKKATKKPKKKAVKKPKAKKAPSKTALAQQARKALSDLRAAALLEEPKQLPSTAFSVILVEEAKKSKAFAGSATAASEKYRNLSSEEREQYNHQANQNKQQNTIAYKNWVQSYTPLQIKQANNARHQLTKKAKAAGKKTKYPTIQDDRAVKAPRNAYTFFFTDRHLSGDMSGMSVGESGKLLGREWKNLSAAEKKPYNDKADADRARYVEECRSVYGVDPVIRKRAPEAS</sequence>
<dbReference type="Proteomes" id="UP000053328">
    <property type="component" value="Unassembled WGS sequence"/>
</dbReference>
<dbReference type="CDD" id="cd00084">
    <property type="entry name" value="HMG-box_SF"/>
    <property type="match status" value="1"/>
</dbReference>
<evidence type="ECO:0000256" key="3">
    <source>
        <dbReference type="SAM" id="MobiDB-lite"/>
    </source>
</evidence>
<dbReference type="GO" id="GO:0003677">
    <property type="term" value="F:DNA binding"/>
    <property type="evidence" value="ECO:0007669"/>
    <property type="project" value="UniProtKB-UniRule"/>
</dbReference>
<protein>
    <recommendedName>
        <fullName evidence="4">HMG box domain-containing protein</fullName>
    </recommendedName>
</protein>
<proteinExistence type="predicted"/>
<dbReference type="Pfam" id="PF00505">
    <property type="entry name" value="HMG_box"/>
    <property type="match status" value="1"/>
</dbReference>
<feature type="domain" description="HMG box" evidence="4">
    <location>
        <begin position="241"/>
        <end position="307"/>
    </location>
</feature>
<dbReference type="Gene3D" id="1.10.30.10">
    <property type="entry name" value="High mobility group box domain"/>
    <property type="match status" value="2"/>
</dbReference>
<dbReference type="EMBL" id="KN847497">
    <property type="protein sequence ID" value="KIW12978.1"/>
    <property type="molecule type" value="Genomic_DNA"/>
</dbReference>
<accession>A0A0D2B273</accession>
<reference evidence="5 6" key="1">
    <citation type="submission" date="2015-01" db="EMBL/GenBank/DDBJ databases">
        <title>The Genome Sequence of Exophiala spinifera CBS89968.</title>
        <authorList>
            <consortium name="The Broad Institute Genomics Platform"/>
            <person name="Cuomo C."/>
            <person name="de Hoog S."/>
            <person name="Gorbushina A."/>
            <person name="Stielow B."/>
            <person name="Teixiera M."/>
            <person name="Abouelleil A."/>
            <person name="Chapman S.B."/>
            <person name="Priest M."/>
            <person name="Young S.K."/>
            <person name="Wortman J."/>
            <person name="Nusbaum C."/>
            <person name="Birren B."/>
        </authorList>
    </citation>
    <scope>NUCLEOTIDE SEQUENCE [LARGE SCALE GENOMIC DNA]</scope>
    <source>
        <strain evidence="5 6">CBS 89968</strain>
    </source>
</reference>
<evidence type="ECO:0000256" key="1">
    <source>
        <dbReference type="ARBA" id="ARBA00023125"/>
    </source>
</evidence>
<keyword evidence="1 2" id="KW-0238">DNA-binding</keyword>
<dbReference type="VEuPathDB" id="FungiDB:PV08_08165"/>
<feature type="region of interest" description="Disordered" evidence="3">
    <location>
        <begin position="67"/>
        <end position="118"/>
    </location>
</feature>
<feature type="DNA-binding region" description="HMG box" evidence="2">
    <location>
        <begin position="241"/>
        <end position="307"/>
    </location>
</feature>
<evidence type="ECO:0000313" key="5">
    <source>
        <dbReference type="EMBL" id="KIW12978.1"/>
    </source>
</evidence>
<dbReference type="InterPro" id="IPR009071">
    <property type="entry name" value="HMG_box_dom"/>
</dbReference>
<evidence type="ECO:0000259" key="4">
    <source>
        <dbReference type="PROSITE" id="PS50118"/>
    </source>
</evidence>
<feature type="compositionally biased region" description="Basic residues" evidence="3">
    <location>
        <begin position="71"/>
        <end position="113"/>
    </location>
</feature>
<dbReference type="PROSITE" id="PS50118">
    <property type="entry name" value="HMG_BOX_2"/>
    <property type="match status" value="1"/>
</dbReference>
<evidence type="ECO:0000256" key="2">
    <source>
        <dbReference type="PROSITE-ProRule" id="PRU00267"/>
    </source>
</evidence>
<organism evidence="5 6">
    <name type="scientific">Exophiala spinifera</name>
    <dbReference type="NCBI Taxonomy" id="91928"/>
    <lineage>
        <taxon>Eukaryota</taxon>
        <taxon>Fungi</taxon>
        <taxon>Dikarya</taxon>
        <taxon>Ascomycota</taxon>
        <taxon>Pezizomycotina</taxon>
        <taxon>Eurotiomycetes</taxon>
        <taxon>Chaetothyriomycetidae</taxon>
        <taxon>Chaetothyriales</taxon>
        <taxon>Herpotrichiellaceae</taxon>
        <taxon>Exophiala</taxon>
    </lineage>
</organism>
<dbReference type="STRING" id="91928.A0A0D2B273"/>
<dbReference type="SMART" id="SM00398">
    <property type="entry name" value="HMG"/>
    <property type="match status" value="2"/>
</dbReference>
<dbReference type="SUPFAM" id="SSF47095">
    <property type="entry name" value="HMG-box"/>
    <property type="match status" value="2"/>
</dbReference>
<dbReference type="RefSeq" id="XP_016233194.1">
    <property type="nucleotide sequence ID" value="XM_016382491.1"/>
</dbReference>
<dbReference type="PANTHER" id="PTHR48112:SF22">
    <property type="entry name" value="MITOCHONDRIAL TRANSCRIPTION FACTOR A, ISOFORM B"/>
    <property type="match status" value="1"/>
</dbReference>
<dbReference type="InterPro" id="IPR050342">
    <property type="entry name" value="HMGB"/>
</dbReference>
<dbReference type="OrthoDB" id="1919336at2759"/>
<dbReference type="GeneID" id="27335248"/>
<dbReference type="PANTHER" id="PTHR48112">
    <property type="entry name" value="HIGH MOBILITY GROUP PROTEIN DSP1"/>
    <property type="match status" value="1"/>
</dbReference>
<name>A0A0D2B273_9EURO</name>
<dbReference type="GO" id="GO:0005634">
    <property type="term" value="C:nucleus"/>
    <property type="evidence" value="ECO:0007669"/>
    <property type="project" value="UniProtKB-UniRule"/>
</dbReference>
<dbReference type="AlphaFoldDB" id="A0A0D2B273"/>
<dbReference type="HOGENOM" id="CLU_048021_1_0_1"/>
<gene>
    <name evidence="5" type="ORF">PV08_08165</name>
</gene>
<evidence type="ECO:0000313" key="6">
    <source>
        <dbReference type="Proteomes" id="UP000053328"/>
    </source>
</evidence>
<dbReference type="InterPro" id="IPR036910">
    <property type="entry name" value="HMG_box_dom_sf"/>
</dbReference>
<keyword evidence="2" id="KW-0539">Nucleus</keyword>
<keyword evidence="6" id="KW-1185">Reference proteome</keyword>